<dbReference type="Pfam" id="PF11775">
    <property type="entry name" value="CobT_C"/>
    <property type="match status" value="1"/>
</dbReference>
<dbReference type="PANTHER" id="PTHR41248">
    <property type="entry name" value="NORD PROTEIN"/>
    <property type="match status" value="1"/>
</dbReference>
<dbReference type="Gene3D" id="3.40.50.410">
    <property type="entry name" value="von Willebrand factor, type A domain"/>
    <property type="match status" value="1"/>
</dbReference>
<dbReference type="SUPFAM" id="SSF53300">
    <property type="entry name" value="vWA-like"/>
    <property type="match status" value="1"/>
</dbReference>
<evidence type="ECO:0000313" key="4">
    <source>
        <dbReference type="EMBL" id="SOC14801.1"/>
    </source>
</evidence>
<dbReference type="PROSITE" id="PS50234">
    <property type="entry name" value="VWFA"/>
    <property type="match status" value="1"/>
</dbReference>
<gene>
    <name evidence="4" type="ORF">SAMN05877831_11278</name>
</gene>
<dbReference type="AlphaFoldDB" id="A0A285T183"/>
<dbReference type="NCBIfam" id="TIGR01651">
    <property type="entry name" value="CobT"/>
    <property type="match status" value="1"/>
</dbReference>
<evidence type="ECO:0000256" key="2">
    <source>
        <dbReference type="SAM" id="MobiDB-lite"/>
    </source>
</evidence>
<sequence>MTKPNDNPADPFKKALAEATKTLAETPEMTVSFSVDPSGVSGGQMRLPQVSRRMTRDEVMLARGTGDALALRERHHDTKVAARYTPTGEMAKSLFDAMETARCEALGARDMPGTLTNIDFKIGHEAERKGYGQIRTQAEAPLSVAAGYLVREMATGRKLPAAADHVLDLWRGFLEDSAGQDLENVSHVLSDQAAFARMARKVIADLGYADQLGDDPDEEQGDDSEAEEAENDPDASNEDRSEEDQVEEDSEATSERAQEEQQDQTQTTVSQDDLSDQELGEEVEMPQADAPLEPPPPPPHSQADPNYTVFTTEFDEEIRAEDLAEPVELERLRAYLDTQLEPLKGAVARLANKLQRRLQAQQNRSWEFDREEGTLDAGRLARVVANPTTPLSFKVEKDTQFRDTCVTLLLDNSGSMRGRPISIAAICADVLARTLERCSVKVEILGFTTRAWKGGQSRERWLAEGRPQAPGRLNDLRHIIYKSADAPWRRVRSNLGLMMKEGLLKENIDGEALEWAYKRATARPEARKILMVISDGAPVDDSTLSVNPAIYLEKHLRDVIAMVERKRAVELIAIGIGHDVTRYYSRAVTITDVEQLAGAMTEQLAALFDSDPRARARVLGMKKAV</sequence>
<dbReference type="SMART" id="SM00327">
    <property type="entry name" value="VWA"/>
    <property type="match status" value="1"/>
</dbReference>
<dbReference type="EC" id="6.6.1.2" evidence="1"/>
<dbReference type="InterPro" id="IPR051928">
    <property type="entry name" value="NorD/CobT"/>
</dbReference>
<dbReference type="CDD" id="cd01454">
    <property type="entry name" value="vWA_norD_type"/>
    <property type="match status" value="1"/>
</dbReference>
<evidence type="ECO:0000259" key="3">
    <source>
        <dbReference type="PROSITE" id="PS50234"/>
    </source>
</evidence>
<reference evidence="5" key="1">
    <citation type="submission" date="2017-08" db="EMBL/GenBank/DDBJ databases">
        <authorList>
            <person name="Varghese N."/>
            <person name="Submissions S."/>
        </authorList>
    </citation>
    <scope>NUCLEOTIDE SEQUENCE [LARGE SCALE GENOMIC DNA]</scope>
    <source>
        <strain evidence="5">JA276</strain>
    </source>
</reference>
<dbReference type="InterPro" id="IPR025861">
    <property type="entry name" value="CobT_VWA_dom"/>
</dbReference>
<feature type="compositionally biased region" description="Low complexity" evidence="2">
    <location>
        <begin position="263"/>
        <end position="272"/>
    </location>
</feature>
<feature type="domain" description="VWFA" evidence="3">
    <location>
        <begin position="405"/>
        <end position="625"/>
    </location>
</feature>
<accession>A0A285T183</accession>
<dbReference type="EMBL" id="OBMT01000012">
    <property type="protein sequence ID" value="SOC14801.1"/>
    <property type="molecule type" value="Genomic_DNA"/>
</dbReference>
<evidence type="ECO:0000256" key="1">
    <source>
        <dbReference type="NCBIfam" id="TIGR01651"/>
    </source>
</evidence>
<dbReference type="RefSeq" id="WP_097070868.1">
    <property type="nucleotide sequence ID" value="NZ_OBMT01000012.1"/>
</dbReference>
<dbReference type="PIRSF" id="PIRSF031715">
    <property type="entry name" value="Cob_chel_CobT"/>
    <property type="match status" value="1"/>
</dbReference>
<dbReference type="InterPro" id="IPR036465">
    <property type="entry name" value="vWFA_dom_sf"/>
</dbReference>
<evidence type="ECO:0000313" key="5">
    <source>
        <dbReference type="Proteomes" id="UP000219111"/>
    </source>
</evidence>
<dbReference type="GO" id="GO:0051116">
    <property type="term" value="F:cobaltochelatase activity"/>
    <property type="evidence" value="ECO:0007669"/>
    <property type="project" value="UniProtKB-UniRule"/>
</dbReference>
<dbReference type="PANTHER" id="PTHR41248:SF1">
    <property type="entry name" value="NORD PROTEIN"/>
    <property type="match status" value="1"/>
</dbReference>
<keyword evidence="5" id="KW-1185">Reference proteome</keyword>
<feature type="compositionally biased region" description="Acidic residues" evidence="2">
    <location>
        <begin position="212"/>
        <end position="252"/>
    </location>
</feature>
<feature type="region of interest" description="Disordered" evidence="2">
    <location>
        <begin position="209"/>
        <end position="306"/>
    </location>
</feature>
<protein>
    <recommendedName>
        <fullName evidence="1">Cobaltochelatase subunit CobT</fullName>
        <ecNumber evidence="1">6.6.1.2</ecNumber>
    </recommendedName>
</protein>
<dbReference type="InterPro" id="IPR002035">
    <property type="entry name" value="VWF_A"/>
</dbReference>
<feature type="compositionally biased region" description="Acidic residues" evidence="2">
    <location>
        <begin position="273"/>
        <end position="284"/>
    </location>
</feature>
<organism evidence="4 5">
    <name type="scientific">Rhodobacter maris</name>
    <dbReference type="NCBI Taxonomy" id="446682"/>
    <lineage>
        <taxon>Bacteria</taxon>
        <taxon>Pseudomonadati</taxon>
        <taxon>Pseudomonadota</taxon>
        <taxon>Alphaproteobacteria</taxon>
        <taxon>Rhodobacterales</taxon>
        <taxon>Rhodobacter group</taxon>
        <taxon>Rhodobacter</taxon>
    </lineage>
</organism>
<dbReference type="InterPro" id="IPR006538">
    <property type="entry name" value="CobT"/>
</dbReference>
<dbReference type="OrthoDB" id="9764783at2"/>
<dbReference type="Proteomes" id="UP000219111">
    <property type="component" value="Unassembled WGS sequence"/>
</dbReference>
<proteinExistence type="predicted"/>
<dbReference type="Pfam" id="PF06213">
    <property type="entry name" value="CobT"/>
    <property type="match status" value="1"/>
</dbReference>
<name>A0A285T183_9RHOB</name>
<dbReference type="GO" id="GO:0009236">
    <property type="term" value="P:cobalamin biosynthetic process"/>
    <property type="evidence" value="ECO:0007669"/>
    <property type="project" value="UniProtKB-UniRule"/>
</dbReference>